<dbReference type="Proteomes" id="UP000549113">
    <property type="component" value="Unassembled WGS sequence"/>
</dbReference>
<name>A0AA40SQ02_9MICO</name>
<feature type="chain" id="PRO_5041204009" description="Lipoprotein" evidence="1">
    <location>
        <begin position="23"/>
        <end position="125"/>
    </location>
</feature>
<evidence type="ECO:0000313" key="2">
    <source>
        <dbReference type="EMBL" id="MBB4140290.1"/>
    </source>
</evidence>
<sequence length="125" mass="13015">MRRRMAPLATVVLLAALLAGCAAPTGSGSSALATYPRPEAGMDALLEGTLIISDRCVWVRSQGMRNVPVFPEGDAEVRDGVLIWRGTEYADGDSISLGGGYLPDGGTIPAGCGLEPDALFFVSPY</sequence>
<feature type="signal peptide" evidence="1">
    <location>
        <begin position="1"/>
        <end position="22"/>
    </location>
</feature>
<gene>
    <name evidence="2" type="ORF">BKA10_002084</name>
</gene>
<keyword evidence="1" id="KW-0732">Signal</keyword>
<keyword evidence="3" id="KW-1185">Reference proteome</keyword>
<dbReference type="EMBL" id="JACIFH010000001">
    <property type="protein sequence ID" value="MBB4140290.1"/>
    <property type="molecule type" value="Genomic_DNA"/>
</dbReference>
<reference evidence="2 3" key="1">
    <citation type="submission" date="2020-08" db="EMBL/GenBank/DDBJ databases">
        <title>Sequencing the genomes of 1000 actinobacteria strains.</title>
        <authorList>
            <person name="Klenk H.-P."/>
        </authorList>
    </citation>
    <scope>NUCLEOTIDE SEQUENCE [LARGE SCALE GENOMIC DNA]</scope>
    <source>
        <strain evidence="2 3">DSM 19600</strain>
    </source>
</reference>
<dbReference type="PROSITE" id="PS51257">
    <property type="entry name" value="PROKAR_LIPOPROTEIN"/>
    <property type="match status" value="1"/>
</dbReference>
<dbReference type="AlphaFoldDB" id="A0AA40SQ02"/>
<protein>
    <recommendedName>
        <fullName evidence="4">Lipoprotein</fullName>
    </recommendedName>
</protein>
<organism evidence="2 3">
    <name type="scientific">Microbacterium invictum</name>
    <dbReference type="NCBI Taxonomy" id="515415"/>
    <lineage>
        <taxon>Bacteria</taxon>
        <taxon>Bacillati</taxon>
        <taxon>Actinomycetota</taxon>
        <taxon>Actinomycetes</taxon>
        <taxon>Micrococcales</taxon>
        <taxon>Microbacteriaceae</taxon>
        <taxon>Microbacterium</taxon>
    </lineage>
</organism>
<dbReference type="RefSeq" id="WP_183499849.1">
    <property type="nucleotide sequence ID" value="NZ_BAABCO010000002.1"/>
</dbReference>
<evidence type="ECO:0000313" key="3">
    <source>
        <dbReference type="Proteomes" id="UP000549113"/>
    </source>
</evidence>
<evidence type="ECO:0008006" key="4">
    <source>
        <dbReference type="Google" id="ProtNLM"/>
    </source>
</evidence>
<accession>A0AA40SQ02</accession>
<evidence type="ECO:0000256" key="1">
    <source>
        <dbReference type="SAM" id="SignalP"/>
    </source>
</evidence>
<comment type="caution">
    <text evidence="2">The sequence shown here is derived from an EMBL/GenBank/DDBJ whole genome shotgun (WGS) entry which is preliminary data.</text>
</comment>
<proteinExistence type="predicted"/>